<dbReference type="Gene3D" id="3.40.390.10">
    <property type="entry name" value="Collagenase (Catalytic Domain)"/>
    <property type="match status" value="1"/>
</dbReference>
<dbReference type="STRING" id="1555112.LIP_0497"/>
<sequence>MAELDRTFNVFARRESQVYFDFAYAQLYRGDLAGAKSTFERGLRLHPSNFDGQIRLAELEVRSGRPQPALERLQFVASRSTDEDQRAYARQLIETHDLEAQRTTLVLPDRFDHRLLMVPIDLVPEALLEAVRSRIEQEFRIRVEIVDGIPLPETLPSRDFLDRLLTEVVAHIEESNSPDELAWFYTFLGLPASGPRTREERERVVLALLNAQEDGAAIWRDWRWRYTVAVDGKALLDHLRSELQAELEEPKTLGVLAITAHDVYNGESGPLFALTPKGAGVIPYVRFFRPQDSYETGLHRTIVQSLSSVVMILGVERATVQHCASAYANSYEEFDQKQDRLCAETLERLIEKYASF</sequence>
<reference evidence="3" key="1">
    <citation type="submission" date="2015-07" db="EMBL/GenBank/DDBJ databases">
        <title>Complete genome sequence and phylogenetic analysis of Limnochorda pilosa.</title>
        <authorList>
            <person name="Watanabe M."/>
            <person name="Kojima H."/>
            <person name="Fukui M."/>
        </authorList>
    </citation>
    <scope>NUCLEOTIDE SEQUENCE [LARGE SCALE GENOMIC DNA]</scope>
    <source>
        <strain evidence="3">HC45</strain>
    </source>
</reference>
<organism evidence="2 3">
    <name type="scientific">Limnochorda pilosa</name>
    <dbReference type="NCBI Taxonomy" id="1555112"/>
    <lineage>
        <taxon>Bacteria</taxon>
        <taxon>Bacillati</taxon>
        <taxon>Bacillota</taxon>
        <taxon>Limnochordia</taxon>
        <taxon>Limnochordales</taxon>
        <taxon>Limnochordaceae</taxon>
        <taxon>Limnochorda</taxon>
    </lineage>
</organism>
<dbReference type="PROSITE" id="PS50005">
    <property type="entry name" value="TPR"/>
    <property type="match status" value="1"/>
</dbReference>
<dbReference type="SUPFAM" id="SSF48452">
    <property type="entry name" value="TPR-like"/>
    <property type="match status" value="1"/>
</dbReference>
<name>A0A0K2SHP6_LIMPI</name>
<dbReference type="Proteomes" id="UP000065807">
    <property type="component" value="Chromosome"/>
</dbReference>
<reference evidence="3" key="2">
    <citation type="journal article" date="2016" name="Int. J. Syst. Evol. Microbiol.">
        <title>Complete genome sequence and cell structure of Limnochorda pilosa, a Gram-negative spore-former within the phylum Firmicutes.</title>
        <authorList>
            <person name="Watanabe M."/>
            <person name="Kojima H."/>
            <person name="Fukui M."/>
        </authorList>
    </citation>
    <scope>NUCLEOTIDE SEQUENCE [LARGE SCALE GENOMIC DNA]</scope>
    <source>
        <strain evidence="3">HC45</strain>
    </source>
</reference>
<dbReference type="EMBL" id="AP014924">
    <property type="protein sequence ID" value="BAS26354.1"/>
    <property type="molecule type" value="Genomic_DNA"/>
</dbReference>
<dbReference type="InterPro" id="IPR024079">
    <property type="entry name" value="MetalloPept_cat_dom_sf"/>
</dbReference>
<dbReference type="KEGG" id="lpil:LIP_0497"/>
<gene>
    <name evidence="2" type="ORF">LIP_0497</name>
</gene>
<evidence type="ECO:0000313" key="3">
    <source>
        <dbReference type="Proteomes" id="UP000065807"/>
    </source>
</evidence>
<dbReference type="InterPro" id="IPR019734">
    <property type="entry name" value="TPR_rpt"/>
</dbReference>
<evidence type="ECO:0000256" key="1">
    <source>
        <dbReference type="PROSITE-ProRule" id="PRU00339"/>
    </source>
</evidence>
<proteinExistence type="predicted"/>
<evidence type="ECO:0000313" key="2">
    <source>
        <dbReference type="EMBL" id="BAS26354.1"/>
    </source>
</evidence>
<accession>A0A0K2SHP6</accession>
<keyword evidence="1" id="KW-0802">TPR repeat</keyword>
<keyword evidence="3" id="KW-1185">Reference proteome</keyword>
<dbReference type="GO" id="GO:0008237">
    <property type="term" value="F:metallopeptidase activity"/>
    <property type="evidence" value="ECO:0007669"/>
    <property type="project" value="InterPro"/>
</dbReference>
<protein>
    <submittedName>
        <fullName evidence="2">Uncharacterized protein</fullName>
    </submittedName>
</protein>
<dbReference type="InterPro" id="IPR011990">
    <property type="entry name" value="TPR-like_helical_dom_sf"/>
</dbReference>
<feature type="repeat" description="TPR" evidence="1">
    <location>
        <begin position="16"/>
        <end position="49"/>
    </location>
</feature>
<dbReference type="AlphaFoldDB" id="A0A0K2SHP6"/>
<dbReference type="Gene3D" id="1.25.40.10">
    <property type="entry name" value="Tetratricopeptide repeat domain"/>
    <property type="match status" value="1"/>
</dbReference>